<name>A0A8H7Z741_AJECA</name>
<evidence type="ECO:0000256" key="10">
    <source>
        <dbReference type="ARBA" id="ARBA00023159"/>
    </source>
</evidence>
<evidence type="ECO:0000256" key="5">
    <source>
        <dbReference type="ARBA" id="ARBA00019746"/>
    </source>
</evidence>
<keyword evidence="12" id="KW-0539">Nucleus</keyword>
<comment type="subcellular location">
    <subcellularLocation>
        <location evidence="2">Chromosome</location>
        <location evidence="2">Telomere</location>
    </subcellularLocation>
    <subcellularLocation>
        <location evidence="1">Nucleus</location>
    </subcellularLocation>
</comment>
<evidence type="ECO:0000256" key="13">
    <source>
        <dbReference type="ARBA" id="ARBA00025393"/>
    </source>
</evidence>
<evidence type="ECO:0000256" key="2">
    <source>
        <dbReference type="ARBA" id="ARBA00004574"/>
    </source>
</evidence>
<evidence type="ECO:0000313" key="16">
    <source>
        <dbReference type="Proteomes" id="UP000670092"/>
    </source>
</evidence>
<dbReference type="InterPro" id="IPR014849">
    <property type="entry name" value="EKC/KEOPS_Gon7"/>
</dbReference>
<protein>
    <recommendedName>
        <fullName evidence="5">EKC/KEOPS complex subunit GON7</fullName>
    </recommendedName>
</protein>
<dbReference type="OrthoDB" id="2288868at2759"/>
<dbReference type="EMBL" id="JAEVHI010000001">
    <property type="protein sequence ID" value="KAG5302445.1"/>
    <property type="molecule type" value="Genomic_DNA"/>
</dbReference>
<keyword evidence="7" id="KW-0819">tRNA processing</keyword>
<evidence type="ECO:0000313" key="15">
    <source>
        <dbReference type="EMBL" id="KAG5302445.1"/>
    </source>
</evidence>
<keyword evidence="8" id="KW-0779">Telomere</keyword>
<feature type="compositionally biased region" description="Acidic residues" evidence="14">
    <location>
        <begin position="110"/>
        <end position="120"/>
    </location>
</feature>
<evidence type="ECO:0000256" key="12">
    <source>
        <dbReference type="ARBA" id="ARBA00023242"/>
    </source>
</evidence>
<comment type="function">
    <text evidence="13">Component of the EKC/KEOPS complex that is required for the formation of a threonylcarbamoyl group on adenosine at position 37 (t(6)A37) in tRNAs that read codons beginning with adenine. The complex is probably involved in the transfer of the threonylcarbamoyl moiety of threonylcarbamoyl-AMP (TC-AMP) to the N6 group of A37. GON7 likely plays a supporting role to the catalytic subunit KAE1 in the complex. The EKC/KEOPS complex also promotes both telomere uncapping and telomere elongation. The complex is required for efficient recruitment of transcriptional coactivators.</text>
</comment>
<dbReference type="GO" id="GO:0008033">
    <property type="term" value="P:tRNA processing"/>
    <property type="evidence" value="ECO:0007669"/>
    <property type="project" value="UniProtKB-KW"/>
</dbReference>
<keyword evidence="10" id="KW-0010">Activator</keyword>
<dbReference type="VEuPathDB" id="FungiDB:I7I52_00095"/>
<reference evidence="15 16" key="1">
    <citation type="submission" date="2021-01" db="EMBL/GenBank/DDBJ databases">
        <title>Chromosome-level genome assembly of a human fungal pathogen reveals clustering of transcriptionally co-regulated genes.</title>
        <authorList>
            <person name="Voorhies M."/>
            <person name="Cohen S."/>
            <person name="Shea T.P."/>
            <person name="Petrus S."/>
            <person name="Munoz J.F."/>
            <person name="Poplawski S."/>
            <person name="Goldman W.E."/>
            <person name="Michael T."/>
            <person name="Cuomo C.A."/>
            <person name="Sil A."/>
            <person name="Beyhan S."/>
        </authorList>
    </citation>
    <scope>NUCLEOTIDE SEQUENCE [LARGE SCALE GENOMIC DNA]</scope>
    <source>
        <strain evidence="15 16">G184AR</strain>
    </source>
</reference>
<dbReference type="AlphaFoldDB" id="A0A8H7Z741"/>
<feature type="compositionally biased region" description="Polar residues" evidence="14">
    <location>
        <begin position="20"/>
        <end position="29"/>
    </location>
</feature>
<feature type="compositionally biased region" description="Polar residues" evidence="14">
    <location>
        <begin position="88"/>
        <end position="100"/>
    </location>
</feature>
<dbReference type="GO" id="GO:0005634">
    <property type="term" value="C:nucleus"/>
    <property type="evidence" value="ECO:0007669"/>
    <property type="project" value="UniProtKB-SubCell"/>
</dbReference>
<keyword evidence="11" id="KW-0804">Transcription</keyword>
<feature type="region of interest" description="Disordered" evidence="14">
    <location>
        <begin position="85"/>
        <end position="120"/>
    </location>
</feature>
<keyword evidence="9" id="KW-0805">Transcription regulation</keyword>
<organism evidence="15 16">
    <name type="scientific">Ajellomyces capsulatus</name>
    <name type="common">Darling's disease fungus</name>
    <name type="synonym">Histoplasma capsulatum</name>
    <dbReference type="NCBI Taxonomy" id="5037"/>
    <lineage>
        <taxon>Eukaryota</taxon>
        <taxon>Fungi</taxon>
        <taxon>Dikarya</taxon>
        <taxon>Ascomycota</taxon>
        <taxon>Pezizomycotina</taxon>
        <taxon>Eurotiomycetes</taxon>
        <taxon>Eurotiomycetidae</taxon>
        <taxon>Onygenales</taxon>
        <taxon>Ajellomycetaceae</taxon>
        <taxon>Histoplasma</taxon>
    </lineage>
</organism>
<accession>A0A8H7Z741</accession>
<feature type="compositionally biased region" description="Low complexity" evidence="14">
    <location>
        <begin position="39"/>
        <end position="51"/>
    </location>
</feature>
<evidence type="ECO:0000256" key="1">
    <source>
        <dbReference type="ARBA" id="ARBA00004123"/>
    </source>
</evidence>
<comment type="subunit">
    <text evidence="4">Component of the EKC/KEOPS complex composed of at least BUD32, CGI121, GON7, KAE1 and PCC1; the whole complex dimerizes.</text>
</comment>
<sequence length="120" mass="13268">MALPSNLPSKRPSFLLASYSAPSTSQAQPERTHTFSHPLSTSLSRSLDNSSTTAAKTAYLSELRGAVSALQTEINEFLTARMDEDNNINRQASGSVNMAQTERERREEENYGEEVLDDED</sequence>
<evidence type="ECO:0000256" key="14">
    <source>
        <dbReference type="SAM" id="MobiDB-lite"/>
    </source>
</evidence>
<evidence type="ECO:0000256" key="7">
    <source>
        <dbReference type="ARBA" id="ARBA00022694"/>
    </source>
</evidence>
<evidence type="ECO:0000256" key="11">
    <source>
        <dbReference type="ARBA" id="ARBA00023163"/>
    </source>
</evidence>
<comment type="similarity">
    <text evidence="3">Belongs to the GON7 family.</text>
</comment>
<gene>
    <name evidence="15" type="ORF">I7I52_00095</name>
</gene>
<dbReference type="Proteomes" id="UP000670092">
    <property type="component" value="Unassembled WGS sequence"/>
</dbReference>
<evidence type="ECO:0000256" key="3">
    <source>
        <dbReference type="ARBA" id="ARBA00008529"/>
    </source>
</evidence>
<evidence type="ECO:0000256" key="6">
    <source>
        <dbReference type="ARBA" id="ARBA00022454"/>
    </source>
</evidence>
<feature type="region of interest" description="Disordered" evidence="14">
    <location>
        <begin position="18"/>
        <end position="51"/>
    </location>
</feature>
<proteinExistence type="inferred from homology"/>
<dbReference type="GO" id="GO:0000781">
    <property type="term" value="C:chromosome, telomeric region"/>
    <property type="evidence" value="ECO:0007669"/>
    <property type="project" value="UniProtKB-SubCell"/>
</dbReference>
<keyword evidence="6" id="KW-0158">Chromosome</keyword>
<evidence type="ECO:0000256" key="8">
    <source>
        <dbReference type="ARBA" id="ARBA00022895"/>
    </source>
</evidence>
<evidence type="ECO:0000256" key="9">
    <source>
        <dbReference type="ARBA" id="ARBA00023015"/>
    </source>
</evidence>
<comment type="caution">
    <text evidence="15">The sequence shown here is derived from an EMBL/GenBank/DDBJ whole genome shotgun (WGS) entry which is preliminary data.</text>
</comment>
<dbReference type="Pfam" id="PF08738">
    <property type="entry name" value="Gon7"/>
    <property type="match status" value="1"/>
</dbReference>
<evidence type="ECO:0000256" key="4">
    <source>
        <dbReference type="ARBA" id="ARBA00011534"/>
    </source>
</evidence>